<evidence type="ECO:0000256" key="11">
    <source>
        <dbReference type="SAM" id="MobiDB-lite"/>
    </source>
</evidence>
<dbReference type="Gene3D" id="1.10.10.60">
    <property type="entry name" value="Homeodomain-like"/>
    <property type="match status" value="1"/>
</dbReference>
<dbReference type="InterPro" id="IPR001005">
    <property type="entry name" value="SANT/Myb"/>
</dbReference>
<dbReference type="PROSITE" id="PS50110">
    <property type="entry name" value="RESPONSE_REGULATORY"/>
    <property type="match status" value="1"/>
</dbReference>
<dbReference type="Pfam" id="PF00072">
    <property type="entry name" value="Response_reg"/>
    <property type="match status" value="1"/>
</dbReference>
<dbReference type="PANTHER" id="PTHR43874:SF67">
    <property type="entry name" value="TWO-COMPONENT RESPONSE REGULATOR ARR2"/>
    <property type="match status" value="1"/>
</dbReference>
<dbReference type="NCBIfam" id="TIGR01557">
    <property type="entry name" value="myb_SHAQKYF"/>
    <property type="match status" value="1"/>
</dbReference>
<dbReference type="GO" id="GO:0009736">
    <property type="term" value="P:cytokinin-activated signaling pathway"/>
    <property type="evidence" value="ECO:0007669"/>
    <property type="project" value="InterPro"/>
</dbReference>
<evidence type="ECO:0000313" key="14">
    <source>
        <dbReference type="Proteomes" id="UP000504607"/>
    </source>
</evidence>
<evidence type="ECO:0000259" key="13">
    <source>
        <dbReference type="PROSITE" id="PS51294"/>
    </source>
</evidence>
<dbReference type="GO" id="GO:0005634">
    <property type="term" value="C:nucleus"/>
    <property type="evidence" value="ECO:0007669"/>
    <property type="project" value="UniProtKB-SubCell"/>
</dbReference>
<feature type="domain" description="HTH myb-type" evidence="13">
    <location>
        <begin position="214"/>
        <end position="271"/>
    </location>
</feature>
<dbReference type="InterPro" id="IPR011006">
    <property type="entry name" value="CheY-like_superfamily"/>
</dbReference>
<dbReference type="PROSITE" id="PS51294">
    <property type="entry name" value="HTH_MYB"/>
    <property type="match status" value="1"/>
</dbReference>
<comment type="subcellular location">
    <subcellularLocation>
        <location evidence="1">Nucleus</location>
    </subcellularLocation>
</comment>
<accession>A0A6I9Q9U7</accession>
<dbReference type="OrthoDB" id="60033at2759"/>
<evidence type="ECO:0000256" key="9">
    <source>
        <dbReference type="ARBA" id="ARBA00023242"/>
    </source>
</evidence>
<evidence type="ECO:0000256" key="3">
    <source>
        <dbReference type="ARBA" id="ARBA00022553"/>
    </source>
</evidence>
<feature type="compositionally biased region" description="Basic and acidic residues" evidence="11">
    <location>
        <begin position="157"/>
        <end position="174"/>
    </location>
</feature>
<reference evidence="15" key="1">
    <citation type="submission" date="2025-08" db="UniProtKB">
        <authorList>
            <consortium name="RefSeq"/>
        </authorList>
    </citation>
    <scope>IDENTIFICATION</scope>
</reference>
<evidence type="ECO:0000313" key="15">
    <source>
        <dbReference type="RefSeq" id="XP_010905671.1"/>
    </source>
</evidence>
<name>A0A6I9Q9U7_ELAGV</name>
<dbReference type="InParanoid" id="A0A6I9Q9U7"/>
<evidence type="ECO:0000259" key="12">
    <source>
        <dbReference type="PROSITE" id="PS50110"/>
    </source>
</evidence>
<dbReference type="PANTHER" id="PTHR43874">
    <property type="entry name" value="TWO-COMPONENT RESPONSE REGULATOR"/>
    <property type="match status" value="1"/>
</dbReference>
<dbReference type="Gene3D" id="3.40.50.2300">
    <property type="match status" value="1"/>
</dbReference>
<dbReference type="GeneID" id="105032803"/>
<dbReference type="Proteomes" id="UP000504607">
    <property type="component" value="Unplaced"/>
</dbReference>
<keyword evidence="8" id="KW-0804">Transcription</keyword>
<keyword evidence="3 10" id="KW-0597">Phosphoprotein</keyword>
<dbReference type="SUPFAM" id="SSF52172">
    <property type="entry name" value="CheY-like"/>
    <property type="match status" value="1"/>
</dbReference>
<feature type="domain" description="Response regulatory" evidence="12">
    <location>
        <begin position="32"/>
        <end position="147"/>
    </location>
</feature>
<dbReference type="FunFam" id="3.40.50.2300:FF:000408">
    <property type="entry name" value="Two-component response regulator"/>
    <property type="match status" value="1"/>
</dbReference>
<dbReference type="GO" id="GO:0003677">
    <property type="term" value="F:DNA binding"/>
    <property type="evidence" value="ECO:0007669"/>
    <property type="project" value="UniProtKB-KW"/>
</dbReference>
<evidence type="ECO:0000256" key="7">
    <source>
        <dbReference type="ARBA" id="ARBA00023159"/>
    </source>
</evidence>
<evidence type="ECO:0000256" key="2">
    <source>
        <dbReference type="ARBA" id="ARBA00006015"/>
    </source>
</evidence>
<organism evidence="14 15">
    <name type="scientific">Elaeis guineensis var. tenera</name>
    <name type="common">Oil palm</name>
    <dbReference type="NCBI Taxonomy" id="51953"/>
    <lineage>
        <taxon>Eukaryota</taxon>
        <taxon>Viridiplantae</taxon>
        <taxon>Streptophyta</taxon>
        <taxon>Embryophyta</taxon>
        <taxon>Tracheophyta</taxon>
        <taxon>Spermatophyta</taxon>
        <taxon>Magnoliopsida</taxon>
        <taxon>Liliopsida</taxon>
        <taxon>Arecaceae</taxon>
        <taxon>Arecoideae</taxon>
        <taxon>Cocoseae</taxon>
        <taxon>Elaeidinae</taxon>
        <taxon>Elaeis</taxon>
    </lineage>
</organism>
<comment type="similarity">
    <text evidence="2">Belongs to the ARR family. Type-B subfamily.</text>
</comment>
<evidence type="ECO:0000256" key="1">
    <source>
        <dbReference type="ARBA" id="ARBA00004123"/>
    </source>
</evidence>
<protein>
    <submittedName>
        <fullName evidence="15">Two-component response regulator ARR1</fullName>
    </submittedName>
</protein>
<dbReference type="InterPro" id="IPR006447">
    <property type="entry name" value="Myb_dom_plants"/>
</dbReference>
<feature type="modified residue" description="4-aspartylphosphate" evidence="10">
    <location>
        <position position="83"/>
    </location>
</feature>
<evidence type="ECO:0000256" key="10">
    <source>
        <dbReference type="PROSITE-ProRule" id="PRU00169"/>
    </source>
</evidence>
<gene>
    <name evidence="15" type="primary">LOC105032803</name>
</gene>
<dbReference type="InterPro" id="IPR045279">
    <property type="entry name" value="ARR-like"/>
</dbReference>
<dbReference type="InterPro" id="IPR001789">
    <property type="entry name" value="Sig_transdc_resp-reg_receiver"/>
</dbReference>
<keyword evidence="14" id="KW-1185">Reference proteome</keyword>
<dbReference type="RefSeq" id="XP_010905671.1">
    <property type="nucleotide sequence ID" value="XM_010907369.3"/>
</dbReference>
<keyword evidence="5" id="KW-0805">Transcription regulation</keyword>
<evidence type="ECO:0000256" key="8">
    <source>
        <dbReference type="ARBA" id="ARBA00023163"/>
    </source>
</evidence>
<evidence type="ECO:0000256" key="6">
    <source>
        <dbReference type="ARBA" id="ARBA00023125"/>
    </source>
</evidence>
<dbReference type="InterPro" id="IPR009057">
    <property type="entry name" value="Homeodomain-like_sf"/>
</dbReference>
<keyword evidence="9" id="KW-0539">Nucleus</keyword>
<dbReference type="KEGG" id="egu:105032803"/>
<dbReference type="AlphaFoldDB" id="A0A6I9Q9U7"/>
<keyword evidence="4" id="KW-0902">Two-component regulatory system</keyword>
<dbReference type="Pfam" id="PF00249">
    <property type="entry name" value="Myb_DNA-binding"/>
    <property type="match status" value="1"/>
</dbReference>
<dbReference type="InterPro" id="IPR017930">
    <property type="entry name" value="Myb_dom"/>
</dbReference>
<keyword evidence="7" id="KW-0010">Activator</keyword>
<evidence type="ECO:0000256" key="4">
    <source>
        <dbReference type="ARBA" id="ARBA00023012"/>
    </source>
</evidence>
<evidence type="ECO:0000256" key="5">
    <source>
        <dbReference type="ARBA" id="ARBA00023015"/>
    </source>
</evidence>
<dbReference type="GO" id="GO:0000160">
    <property type="term" value="P:phosphorelay signal transduction system"/>
    <property type="evidence" value="ECO:0007669"/>
    <property type="project" value="UniProtKB-KW"/>
</dbReference>
<dbReference type="SMART" id="SM00448">
    <property type="entry name" value="REC"/>
    <property type="match status" value="1"/>
</dbReference>
<proteinExistence type="inferred from homology"/>
<dbReference type="FunFam" id="1.10.10.60:FF:000007">
    <property type="entry name" value="Two-component response regulator"/>
    <property type="match status" value="1"/>
</dbReference>
<dbReference type="SUPFAM" id="SSF46689">
    <property type="entry name" value="Homeodomain-like"/>
    <property type="match status" value="1"/>
</dbReference>
<feature type="region of interest" description="Disordered" evidence="11">
    <location>
        <begin position="157"/>
        <end position="212"/>
    </location>
</feature>
<sequence>MDPSSRAAASTASSGRPRDALRPLSDFPVGLRVLVVDDDPTCLKILDKMLRKCLYDVTTCSRAVVALAMLREKKGEFDLVLSDVYMPDMDGFKLLEHIGLEMDLPVIMMSADDGKDVVMKGVTHGACDYLIKPVRMEALKNIWQHVVRKRRNELKELEHSGSAEENDRQRRLLEEGDNASSVNEGSWKNAKRRRGGKEEEEEEVEEREDPSTLKKPRVVWSVDLHQQFVAAVKQLGIEKAVPKKILELMNVPGLTRENVASHLQKYRLYLRRVNGPQHQGRLDTPYTGSSEATFHSVGSFDGFDLQSLAAGQLSPQNLMALHSVPGRVTNTSIGMSSVDQIGFFNSSVEISNASNMRPPLMQQIDKKQMNFISGPPTSMESRQLGQSQQLVQSYGSMGLQTSEGASGLFNLPSSQRASTTFPGGSINANLSNSLVMQMTHQGPQFSLSQQQNQIHISMPQLPQTRGPIQNGIAGEHDSRLSTTIAQILPNDISSDVLGSSGSNMNVDTSLPGGYMNASSYGSVSHALYADFPNSCMNESTGSCYPLARSAGATSLTSTGMLQDVMPPVGNVEALGSSAGLKGAKDSVPNYDLFSELHQSKSQDWKLQNINVSYHSAQQLGSKQSNIAFGCPSLAHQDSIATIKDGSCRNTCTVRKEIFSVRTEIGHEKGECIAQRNSTILLENSVRVKAEGMSDHSCQDLLFDDNIIPDELMDAVGKKHQEGVVQVDPELSFDGYSSGNSVARWLPPNDATSYGLLQ</sequence>
<dbReference type="CDD" id="cd17584">
    <property type="entry name" value="REC_typeB_ARR-like"/>
    <property type="match status" value="1"/>
</dbReference>
<feature type="compositionally biased region" description="Acidic residues" evidence="11">
    <location>
        <begin position="198"/>
        <end position="208"/>
    </location>
</feature>
<keyword evidence="6" id="KW-0238">DNA-binding</keyword>